<dbReference type="EMBL" id="PDCK01000043">
    <property type="protein sequence ID" value="PRQ33282.1"/>
    <property type="molecule type" value="Genomic_DNA"/>
</dbReference>
<reference evidence="1 2" key="1">
    <citation type="journal article" date="2018" name="Nat. Genet.">
        <title>The Rosa genome provides new insights in the design of modern roses.</title>
        <authorList>
            <person name="Bendahmane M."/>
        </authorList>
    </citation>
    <scope>NUCLEOTIDE SEQUENCE [LARGE SCALE GENOMIC DNA]</scope>
    <source>
        <strain evidence="2">cv. Old Blush</strain>
    </source>
</reference>
<sequence>MEQATDVEKATAVYEFLDFKRRNKVIVTMRTIRIRDILPLKKYECAGCGDQRNTNLLQEMLVFSLS</sequence>
<keyword evidence="2" id="KW-1185">Reference proteome</keyword>
<dbReference type="Gramene" id="PRQ33282">
    <property type="protein sequence ID" value="PRQ33282"/>
    <property type="gene ID" value="RchiOBHm_Chr5g0055881"/>
</dbReference>
<evidence type="ECO:0000313" key="2">
    <source>
        <dbReference type="Proteomes" id="UP000238479"/>
    </source>
</evidence>
<dbReference type="Proteomes" id="UP000238479">
    <property type="component" value="Chromosome 5"/>
</dbReference>
<evidence type="ECO:0000313" key="1">
    <source>
        <dbReference type="EMBL" id="PRQ33282.1"/>
    </source>
</evidence>
<name>A0A2P6QGH9_ROSCH</name>
<gene>
    <name evidence="1" type="ORF">RchiOBHm_Chr5g0055881</name>
</gene>
<proteinExistence type="predicted"/>
<accession>A0A2P6QGH9</accession>
<dbReference type="AlphaFoldDB" id="A0A2P6QGH9"/>
<protein>
    <submittedName>
        <fullName evidence="1">Uncharacterized protein</fullName>
    </submittedName>
</protein>
<organism evidence="1 2">
    <name type="scientific">Rosa chinensis</name>
    <name type="common">China rose</name>
    <dbReference type="NCBI Taxonomy" id="74649"/>
    <lineage>
        <taxon>Eukaryota</taxon>
        <taxon>Viridiplantae</taxon>
        <taxon>Streptophyta</taxon>
        <taxon>Embryophyta</taxon>
        <taxon>Tracheophyta</taxon>
        <taxon>Spermatophyta</taxon>
        <taxon>Magnoliopsida</taxon>
        <taxon>eudicotyledons</taxon>
        <taxon>Gunneridae</taxon>
        <taxon>Pentapetalae</taxon>
        <taxon>rosids</taxon>
        <taxon>fabids</taxon>
        <taxon>Rosales</taxon>
        <taxon>Rosaceae</taxon>
        <taxon>Rosoideae</taxon>
        <taxon>Rosoideae incertae sedis</taxon>
        <taxon>Rosa</taxon>
    </lineage>
</organism>
<comment type="caution">
    <text evidence="1">The sequence shown here is derived from an EMBL/GenBank/DDBJ whole genome shotgun (WGS) entry which is preliminary data.</text>
</comment>